<dbReference type="GO" id="GO:0003677">
    <property type="term" value="F:DNA binding"/>
    <property type="evidence" value="ECO:0007669"/>
    <property type="project" value="UniProtKB-KW"/>
</dbReference>
<dbReference type="EMBL" id="MTEJ01000164">
    <property type="protein sequence ID" value="OQX08810.1"/>
    <property type="molecule type" value="Genomic_DNA"/>
</dbReference>
<organism evidence="5 6">
    <name type="scientific">Thiothrix lacustris</name>
    <dbReference type="NCBI Taxonomy" id="525917"/>
    <lineage>
        <taxon>Bacteria</taxon>
        <taxon>Pseudomonadati</taxon>
        <taxon>Pseudomonadota</taxon>
        <taxon>Gammaproteobacteria</taxon>
        <taxon>Thiotrichales</taxon>
        <taxon>Thiotrichaceae</taxon>
        <taxon>Thiothrix</taxon>
    </lineage>
</organism>
<dbReference type="PANTHER" id="PTHR43140">
    <property type="entry name" value="TYPE-1 RESTRICTION ENZYME ECOKI SPECIFICITY PROTEIN"/>
    <property type="match status" value="1"/>
</dbReference>
<evidence type="ECO:0000313" key="5">
    <source>
        <dbReference type="EMBL" id="OQX08810.1"/>
    </source>
</evidence>
<dbReference type="InterPro" id="IPR044946">
    <property type="entry name" value="Restrct_endonuc_typeI_TRD_sf"/>
</dbReference>
<reference evidence="5 6" key="1">
    <citation type="submission" date="2017-01" db="EMBL/GenBank/DDBJ databases">
        <title>Novel large sulfur bacteria in the metagenomes of groundwater-fed chemosynthetic microbial mats in the Lake Huron basin.</title>
        <authorList>
            <person name="Sharrar A.M."/>
            <person name="Flood B.E."/>
            <person name="Bailey J.V."/>
            <person name="Jones D.S."/>
            <person name="Biddanda B."/>
            <person name="Ruberg S.A."/>
            <person name="Marcus D.N."/>
            <person name="Dick G.J."/>
        </authorList>
    </citation>
    <scope>NUCLEOTIDE SEQUENCE [LARGE SCALE GENOMIC DNA]</scope>
    <source>
        <strain evidence="5">A8</strain>
    </source>
</reference>
<dbReference type="CDD" id="cd17257">
    <property type="entry name" value="RMtype1_S_EcoBI-TRD1-CR1_like"/>
    <property type="match status" value="1"/>
</dbReference>
<dbReference type="GO" id="GO:0009307">
    <property type="term" value="P:DNA restriction-modification system"/>
    <property type="evidence" value="ECO:0007669"/>
    <property type="project" value="UniProtKB-KW"/>
</dbReference>
<evidence type="ECO:0000256" key="3">
    <source>
        <dbReference type="ARBA" id="ARBA00023125"/>
    </source>
</evidence>
<keyword evidence="2" id="KW-0680">Restriction system</keyword>
<dbReference type="Pfam" id="PF01420">
    <property type="entry name" value="Methylase_S"/>
    <property type="match status" value="2"/>
</dbReference>
<comment type="caution">
    <text evidence="5">The sequence shown here is derived from an EMBL/GenBank/DDBJ whole genome shotgun (WGS) entry which is preliminary data.</text>
</comment>
<evidence type="ECO:0000256" key="2">
    <source>
        <dbReference type="ARBA" id="ARBA00022747"/>
    </source>
</evidence>
<evidence type="ECO:0000313" key="6">
    <source>
        <dbReference type="Proteomes" id="UP000192491"/>
    </source>
</evidence>
<dbReference type="InterPro" id="IPR000055">
    <property type="entry name" value="Restrct_endonuc_typeI_TRD"/>
</dbReference>
<feature type="domain" description="Type I restriction modification DNA specificity" evidence="4">
    <location>
        <begin position="102"/>
        <end position="271"/>
    </location>
</feature>
<evidence type="ECO:0000259" key="4">
    <source>
        <dbReference type="Pfam" id="PF01420"/>
    </source>
</evidence>
<feature type="domain" description="Type I restriction modification DNA specificity" evidence="4">
    <location>
        <begin position="376"/>
        <end position="543"/>
    </location>
</feature>
<sequence length="563" mass="63089">MCCVINILQHLDVWTSAVETRSTAGRGSSNKLNLYGIKKLRELILELAVRGQLVPQNPDDEPASVLLEKIATEKARLIKDGKLKKQEPLPPITDDEKPFELPEGWEWVRLIDLALPQAGFAFKSANFNEHGYGLPLIRIRDVGQEFTGTYYDGDYRDEFVVKNGDYLVSMDGQFRVASWLRNDALLNQRVSRLIFYSNRITKSFIADALQARLIELQGVKAYTTVDHLSGGQIAGSIISLPPEAEQHRIVAKVNELMSLCDALEQEQAANIAAHQTLVEELLAALTQNEGNSWARIAAHFDTLFTTEHSIDQLKQTILQLAVMGRLDSPMQNDSDVGSLLEEICKEKEAFKQDVGAALENKKNNRVLLKTRFFCDFITKGTTPSKNELLEQGDIPFLKVYNIVNNTLDFDYKPTFISKFVHNGKLKRSRVFPADIIMNIVGPPLGKVAIISDQYLEWNINQALVAFRPLCGIINKYIFYMLSSSNILSDVLNEVKGTAGQDNLSLEQCRDLLIPIPSIEEQHRIVAKVDELMALCDAMKAQLKTAQTTQLQLADVLAEQAVMV</sequence>
<evidence type="ECO:0000256" key="1">
    <source>
        <dbReference type="ARBA" id="ARBA00010923"/>
    </source>
</evidence>
<comment type="similarity">
    <text evidence="1">Belongs to the type-I restriction system S methylase family.</text>
</comment>
<dbReference type="InterPro" id="IPR051212">
    <property type="entry name" value="Type-I_RE_S_subunit"/>
</dbReference>
<dbReference type="AlphaFoldDB" id="A0A1Y1QLT7"/>
<dbReference type="CDD" id="cd17246">
    <property type="entry name" value="RMtype1_S_SonII-TRD2-CR2_like"/>
    <property type="match status" value="1"/>
</dbReference>
<keyword evidence="3" id="KW-0238">DNA-binding</keyword>
<name>A0A1Y1QLT7_9GAMM</name>
<protein>
    <recommendedName>
        <fullName evidence="4">Type I restriction modification DNA specificity domain-containing protein</fullName>
    </recommendedName>
</protein>
<proteinExistence type="inferred from homology"/>
<dbReference type="Proteomes" id="UP000192491">
    <property type="component" value="Unassembled WGS sequence"/>
</dbReference>
<gene>
    <name evidence="5" type="ORF">BWK73_24420</name>
</gene>
<dbReference type="Gene3D" id="3.90.220.20">
    <property type="entry name" value="DNA methylase specificity domains"/>
    <property type="match status" value="2"/>
</dbReference>
<dbReference type="PANTHER" id="PTHR43140:SF1">
    <property type="entry name" value="TYPE I RESTRICTION ENZYME ECOKI SPECIFICITY SUBUNIT"/>
    <property type="match status" value="1"/>
</dbReference>
<accession>A0A1Y1QLT7</accession>
<dbReference type="SUPFAM" id="SSF116734">
    <property type="entry name" value="DNA methylase specificity domain"/>
    <property type="match status" value="2"/>
</dbReference>